<dbReference type="Proteomes" id="UP001623348">
    <property type="component" value="Unassembled WGS sequence"/>
</dbReference>
<dbReference type="EMBL" id="BAAFJT010000106">
    <property type="protein sequence ID" value="GAB0206635.1"/>
    <property type="molecule type" value="Genomic_DNA"/>
</dbReference>
<sequence>MEKGRVKLWMLVTIFCTVIPTIKVLSFLFALENATESDEEFGKRLWVPCAESSDEICEQGGQDQSTERLRLERET</sequence>
<organism evidence="3 4">
    <name type="scientific">Grus japonensis</name>
    <name type="common">Japanese crane</name>
    <name type="synonym">Red-crowned crane</name>
    <dbReference type="NCBI Taxonomy" id="30415"/>
    <lineage>
        <taxon>Eukaryota</taxon>
        <taxon>Metazoa</taxon>
        <taxon>Chordata</taxon>
        <taxon>Craniata</taxon>
        <taxon>Vertebrata</taxon>
        <taxon>Euteleostomi</taxon>
        <taxon>Archelosauria</taxon>
        <taxon>Archosauria</taxon>
        <taxon>Dinosauria</taxon>
        <taxon>Saurischia</taxon>
        <taxon>Theropoda</taxon>
        <taxon>Coelurosauria</taxon>
        <taxon>Aves</taxon>
        <taxon>Neognathae</taxon>
        <taxon>Neoaves</taxon>
        <taxon>Gruiformes</taxon>
        <taxon>Gruidae</taxon>
        <taxon>Grus</taxon>
    </lineage>
</organism>
<gene>
    <name evidence="3" type="ORF">GRJ2_003129100</name>
</gene>
<keyword evidence="2" id="KW-0812">Transmembrane</keyword>
<comment type="caution">
    <text evidence="3">The sequence shown here is derived from an EMBL/GenBank/DDBJ whole genome shotgun (WGS) entry which is preliminary data.</text>
</comment>
<keyword evidence="4" id="KW-1185">Reference proteome</keyword>
<dbReference type="AlphaFoldDB" id="A0ABC9Y9A1"/>
<evidence type="ECO:0000313" key="3">
    <source>
        <dbReference type="EMBL" id="GAB0206635.1"/>
    </source>
</evidence>
<keyword evidence="2" id="KW-1133">Transmembrane helix</keyword>
<feature type="region of interest" description="Disordered" evidence="1">
    <location>
        <begin position="56"/>
        <end position="75"/>
    </location>
</feature>
<evidence type="ECO:0000313" key="4">
    <source>
        <dbReference type="Proteomes" id="UP001623348"/>
    </source>
</evidence>
<evidence type="ECO:0000256" key="1">
    <source>
        <dbReference type="SAM" id="MobiDB-lite"/>
    </source>
</evidence>
<evidence type="ECO:0000256" key="2">
    <source>
        <dbReference type="SAM" id="Phobius"/>
    </source>
</evidence>
<reference evidence="3 4" key="1">
    <citation type="submission" date="2024-06" db="EMBL/GenBank/DDBJ databases">
        <title>The draft genome of Grus japonensis, version 3.</title>
        <authorList>
            <person name="Nabeshima K."/>
            <person name="Suzuki S."/>
            <person name="Onuma M."/>
        </authorList>
    </citation>
    <scope>NUCLEOTIDE SEQUENCE [LARGE SCALE GENOMIC DNA]</scope>
    <source>
        <strain evidence="3 4">451A</strain>
    </source>
</reference>
<protein>
    <submittedName>
        <fullName evidence="3">SET-binding protein</fullName>
    </submittedName>
</protein>
<keyword evidence="2" id="KW-0472">Membrane</keyword>
<feature type="transmembrane region" description="Helical" evidence="2">
    <location>
        <begin position="9"/>
        <end position="31"/>
    </location>
</feature>
<feature type="compositionally biased region" description="Basic and acidic residues" evidence="1">
    <location>
        <begin position="65"/>
        <end position="75"/>
    </location>
</feature>
<proteinExistence type="predicted"/>
<name>A0ABC9Y9A1_GRUJA</name>
<accession>A0ABC9Y9A1</accession>